<dbReference type="InterPro" id="IPR015947">
    <property type="entry name" value="PUA-like_sf"/>
</dbReference>
<accession>A0A7S0TDJ2</accession>
<gene>
    <name evidence="7" type="ORF">EMAR1385_LOCUS340</name>
</gene>
<proteinExistence type="predicted"/>
<dbReference type="FunFam" id="3.10.590.10:FF:000003">
    <property type="entry name" value="Thymocyte nuclear protein 1"/>
    <property type="match status" value="1"/>
</dbReference>
<dbReference type="CDD" id="cd21133">
    <property type="entry name" value="EVE"/>
    <property type="match status" value="1"/>
</dbReference>
<name>A0A7S0TDJ2_9EUKA</name>
<feature type="region of interest" description="Disordered" evidence="5">
    <location>
        <begin position="1"/>
        <end position="26"/>
    </location>
</feature>
<keyword evidence="3" id="KW-0597">Phosphoprotein</keyword>
<evidence type="ECO:0000256" key="5">
    <source>
        <dbReference type="SAM" id="MobiDB-lite"/>
    </source>
</evidence>
<dbReference type="PANTHER" id="PTHR14087">
    <property type="entry name" value="THYMOCYTE NUCLEAR PROTEIN 1"/>
    <property type="match status" value="1"/>
</dbReference>
<dbReference type="InterPro" id="IPR047197">
    <property type="entry name" value="THYN1-like_EVE"/>
</dbReference>
<evidence type="ECO:0000256" key="1">
    <source>
        <dbReference type="ARBA" id="ARBA00004123"/>
    </source>
</evidence>
<comment type="subcellular location">
    <subcellularLocation>
        <location evidence="1">Nucleus</location>
    </subcellularLocation>
</comment>
<dbReference type="Gene3D" id="3.10.590.10">
    <property type="entry name" value="ph1033 like domains"/>
    <property type="match status" value="1"/>
</dbReference>
<dbReference type="GO" id="GO:0005634">
    <property type="term" value="C:nucleus"/>
    <property type="evidence" value="ECO:0007669"/>
    <property type="project" value="UniProtKB-SubCell"/>
</dbReference>
<reference evidence="7" key="1">
    <citation type="submission" date="2021-01" db="EMBL/GenBank/DDBJ databases">
        <authorList>
            <person name="Corre E."/>
            <person name="Pelletier E."/>
            <person name="Niang G."/>
            <person name="Scheremetjew M."/>
            <person name="Finn R."/>
            <person name="Kale V."/>
            <person name="Holt S."/>
            <person name="Cochrane G."/>
            <person name="Meng A."/>
            <person name="Brown T."/>
            <person name="Cohen L."/>
        </authorList>
    </citation>
    <scope>NUCLEOTIDE SEQUENCE</scope>
</reference>
<evidence type="ECO:0000256" key="2">
    <source>
        <dbReference type="ARBA" id="ARBA00014654"/>
    </source>
</evidence>
<evidence type="ECO:0000313" key="7">
    <source>
        <dbReference type="EMBL" id="CAD8731461.1"/>
    </source>
</evidence>
<evidence type="ECO:0000256" key="3">
    <source>
        <dbReference type="ARBA" id="ARBA00022553"/>
    </source>
</evidence>
<dbReference type="PANTHER" id="PTHR14087:SF7">
    <property type="entry name" value="THYMOCYTE NUCLEAR PROTEIN 1"/>
    <property type="match status" value="1"/>
</dbReference>
<sequence>MAAPVRRSERLKKKKDKKAIPEDAAVTAASTARAAKAISKNTKNIAKNTNIAKSARNDSDEKQKTKKYWLMKSEPDAFSIDDLKAKGSNSEHWDGIRNYQVRNMIRDEIQCGDEALFYHSNCKPPGVVGSMVVCRECYADHTAFDKTEKYYDPKSDPNNPRWFMFDVRFQNKFNRFISLNELKQAKELQTMRILQRGNRLSITPITKNEYEIICKMGQMKAQN</sequence>
<protein>
    <recommendedName>
        <fullName evidence="2">Thymocyte nuclear protein 1</fullName>
    </recommendedName>
</protein>
<dbReference type="InterPro" id="IPR052181">
    <property type="entry name" value="5hmC_binding"/>
</dbReference>
<feature type="domain" description="EVE" evidence="6">
    <location>
        <begin position="67"/>
        <end position="216"/>
    </location>
</feature>
<keyword evidence="4" id="KW-0539">Nucleus</keyword>
<evidence type="ECO:0000259" key="6">
    <source>
        <dbReference type="Pfam" id="PF01878"/>
    </source>
</evidence>
<organism evidence="7">
    <name type="scientific">Elphidium margaritaceum</name>
    <dbReference type="NCBI Taxonomy" id="933848"/>
    <lineage>
        <taxon>Eukaryota</taxon>
        <taxon>Sar</taxon>
        <taxon>Rhizaria</taxon>
        <taxon>Retaria</taxon>
        <taxon>Foraminifera</taxon>
        <taxon>Rotaliida</taxon>
        <taxon>Elphidiidae</taxon>
        <taxon>Elphidium</taxon>
    </lineage>
</organism>
<dbReference type="EMBL" id="HBFI01000481">
    <property type="protein sequence ID" value="CAD8731461.1"/>
    <property type="molecule type" value="Transcribed_RNA"/>
</dbReference>
<dbReference type="AlphaFoldDB" id="A0A7S0TDJ2"/>
<evidence type="ECO:0000256" key="4">
    <source>
        <dbReference type="ARBA" id="ARBA00023242"/>
    </source>
</evidence>
<dbReference type="Pfam" id="PF01878">
    <property type="entry name" value="EVE"/>
    <property type="match status" value="1"/>
</dbReference>
<dbReference type="SUPFAM" id="SSF88697">
    <property type="entry name" value="PUA domain-like"/>
    <property type="match status" value="1"/>
</dbReference>
<dbReference type="InterPro" id="IPR002740">
    <property type="entry name" value="EVE_domain"/>
</dbReference>